<gene>
    <name evidence="2" type="ORF">SAMN05518682_2062</name>
</gene>
<name>A0A1N6RQX1_9MICO</name>
<feature type="signal peptide" evidence="1">
    <location>
        <begin position="1"/>
        <end position="25"/>
    </location>
</feature>
<dbReference type="Proteomes" id="UP000186235">
    <property type="component" value="Unassembled WGS sequence"/>
</dbReference>
<evidence type="ECO:0000313" key="2">
    <source>
        <dbReference type="EMBL" id="SIQ31096.1"/>
    </source>
</evidence>
<evidence type="ECO:0000313" key="3">
    <source>
        <dbReference type="Proteomes" id="UP000186235"/>
    </source>
</evidence>
<evidence type="ECO:0000256" key="1">
    <source>
        <dbReference type="SAM" id="SignalP"/>
    </source>
</evidence>
<keyword evidence="1" id="KW-0732">Signal</keyword>
<dbReference type="EMBL" id="FTMI01000003">
    <property type="protein sequence ID" value="SIQ31096.1"/>
    <property type="molecule type" value="Genomic_DNA"/>
</dbReference>
<protein>
    <recommendedName>
        <fullName evidence="4">DUF5642 domain-containing protein</fullName>
    </recommendedName>
</protein>
<organism evidence="2 3">
    <name type="scientific">Cellulosimicrobium aquatile</name>
    <dbReference type="NCBI Taxonomy" id="1612203"/>
    <lineage>
        <taxon>Bacteria</taxon>
        <taxon>Bacillati</taxon>
        <taxon>Actinomycetota</taxon>
        <taxon>Actinomycetes</taxon>
        <taxon>Micrococcales</taxon>
        <taxon>Promicromonosporaceae</taxon>
        <taxon>Cellulosimicrobium</taxon>
    </lineage>
</organism>
<keyword evidence="3" id="KW-1185">Reference proteome</keyword>
<dbReference type="PROSITE" id="PS51257">
    <property type="entry name" value="PROKAR_LIPOPROTEIN"/>
    <property type="match status" value="1"/>
</dbReference>
<proteinExistence type="predicted"/>
<reference evidence="3" key="1">
    <citation type="submission" date="2017-01" db="EMBL/GenBank/DDBJ databases">
        <authorList>
            <person name="Varghese N."/>
            <person name="Submissions S."/>
        </authorList>
    </citation>
    <scope>NUCLEOTIDE SEQUENCE [LARGE SCALE GENOMIC DNA]</scope>
    <source>
        <strain evidence="3">3bp</strain>
    </source>
</reference>
<feature type="chain" id="PRO_5039080992" description="DUF5642 domain-containing protein" evidence="1">
    <location>
        <begin position="26"/>
        <end position="157"/>
    </location>
</feature>
<accession>A0A1N6RQX1</accession>
<dbReference type="AlphaFoldDB" id="A0A1N6RQX1"/>
<evidence type="ECO:0008006" key="4">
    <source>
        <dbReference type="Google" id="ProtNLM"/>
    </source>
</evidence>
<dbReference type="RefSeq" id="WP_076404871.1">
    <property type="nucleotide sequence ID" value="NZ_FTMI01000003.1"/>
</dbReference>
<sequence>MDLSRHPARPTLLVGAALVALTACSGPVTPQDLVTRLADAPTPDDALVDTMTPDEMDPTSARRLSELDGATFYAGSGTRDGQDVVCLVTVVEGDTPDDDAGASTCGLVTDLDDGHLRLEYGDAQTLVTATLVPDGLPTDPDLTRLTPNLAAQVTRTT</sequence>